<dbReference type="InterPro" id="IPR051582">
    <property type="entry name" value="LRR_extensin-like_regulator"/>
</dbReference>
<comment type="subcellular location">
    <subcellularLocation>
        <location evidence="1">Secreted</location>
    </subcellularLocation>
</comment>
<dbReference type="Gene3D" id="3.80.10.10">
    <property type="entry name" value="Ribonuclease Inhibitor"/>
    <property type="match status" value="1"/>
</dbReference>
<comment type="caution">
    <text evidence="5">The sequence shown here is derived from an EMBL/GenBank/DDBJ whole genome shotgun (WGS) entry which is preliminary data.</text>
</comment>
<dbReference type="PANTHER" id="PTHR32093:SF115">
    <property type="entry name" value="LEUCINE-RICH REPEAT EXTENSIN-LIKE PROTEIN 2"/>
    <property type="match status" value="1"/>
</dbReference>
<dbReference type="InterPro" id="IPR001611">
    <property type="entry name" value="Leu-rich_rpt"/>
</dbReference>
<proteinExistence type="predicted"/>
<evidence type="ECO:0000313" key="5">
    <source>
        <dbReference type="EMBL" id="KAG6497771.1"/>
    </source>
</evidence>
<evidence type="ECO:0000313" key="6">
    <source>
        <dbReference type="Proteomes" id="UP000734854"/>
    </source>
</evidence>
<dbReference type="EMBL" id="JACMSC010000012">
    <property type="protein sequence ID" value="KAG6497771.1"/>
    <property type="molecule type" value="Genomic_DNA"/>
</dbReference>
<name>A0A8J5L1F6_ZINOF</name>
<evidence type="ECO:0000256" key="2">
    <source>
        <dbReference type="ARBA" id="ARBA00022525"/>
    </source>
</evidence>
<evidence type="ECO:0000256" key="1">
    <source>
        <dbReference type="ARBA" id="ARBA00004613"/>
    </source>
</evidence>
<organism evidence="5 6">
    <name type="scientific">Zingiber officinale</name>
    <name type="common">Ginger</name>
    <name type="synonym">Amomum zingiber</name>
    <dbReference type="NCBI Taxonomy" id="94328"/>
    <lineage>
        <taxon>Eukaryota</taxon>
        <taxon>Viridiplantae</taxon>
        <taxon>Streptophyta</taxon>
        <taxon>Embryophyta</taxon>
        <taxon>Tracheophyta</taxon>
        <taxon>Spermatophyta</taxon>
        <taxon>Magnoliopsida</taxon>
        <taxon>Liliopsida</taxon>
        <taxon>Zingiberales</taxon>
        <taxon>Zingiberaceae</taxon>
        <taxon>Zingiber</taxon>
    </lineage>
</organism>
<dbReference type="SUPFAM" id="SSF52058">
    <property type="entry name" value="L domain-like"/>
    <property type="match status" value="1"/>
</dbReference>
<dbReference type="AlphaFoldDB" id="A0A8J5L1F6"/>
<dbReference type="Proteomes" id="UP000734854">
    <property type="component" value="Unassembled WGS sequence"/>
</dbReference>
<reference evidence="5 6" key="1">
    <citation type="submission" date="2020-08" db="EMBL/GenBank/DDBJ databases">
        <title>Plant Genome Project.</title>
        <authorList>
            <person name="Zhang R.-G."/>
        </authorList>
    </citation>
    <scope>NUCLEOTIDE SEQUENCE [LARGE SCALE GENOMIC DNA]</scope>
    <source>
        <tissue evidence="5">Rhizome</tissue>
    </source>
</reference>
<gene>
    <name evidence="5" type="ORF">ZIOFF_045677</name>
</gene>
<protein>
    <submittedName>
        <fullName evidence="5">Uncharacterized protein</fullName>
    </submittedName>
</protein>
<dbReference type="GO" id="GO:0005576">
    <property type="term" value="C:extracellular region"/>
    <property type="evidence" value="ECO:0007669"/>
    <property type="project" value="UniProtKB-SubCell"/>
</dbReference>
<evidence type="ECO:0000256" key="4">
    <source>
        <dbReference type="ARBA" id="ARBA00022737"/>
    </source>
</evidence>
<keyword evidence="3" id="KW-0732">Signal</keyword>
<sequence length="125" mass="14244">MLLRHLPHTFGRRLRLHELNLSNNRFVGRFPFVVLRLLALCFLDLHFNNFEGPIVPVDGLAIPYKPEFFLWVVSGLGRDKERLSDLDLDLDSLLALFDDLGGSDSSCWDSASYNGFSPLIPKTRV</sequence>
<dbReference type="PANTHER" id="PTHR32093">
    <property type="entry name" value="LEUCINE-RICH REPEAT EXTENSIN-LIKE PROTEIN 3-RELATED"/>
    <property type="match status" value="1"/>
</dbReference>
<accession>A0A8J5L1F6</accession>
<dbReference type="Pfam" id="PF00560">
    <property type="entry name" value="LRR_1"/>
    <property type="match status" value="1"/>
</dbReference>
<keyword evidence="2" id="KW-0964">Secreted</keyword>
<evidence type="ECO:0000256" key="3">
    <source>
        <dbReference type="ARBA" id="ARBA00022729"/>
    </source>
</evidence>
<dbReference type="InterPro" id="IPR032675">
    <property type="entry name" value="LRR_dom_sf"/>
</dbReference>
<keyword evidence="4" id="KW-0677">Repeat</keyword>
<keyword evidence="6" id="KW-1185">Reference proteome</keyword>